<accession>A7E916</accession>
<dbReference type="InParanoid" id="A7E916"/>
<reference evidence="2" key="1">
    <citation type="journal article" date="2011" name="PLoS Genet.">
        <title>Genomic analysis of the necrotrophic fungal pathogens Sclerotinia sclerotiorum and Botrytis cinerea.</title>
        <authorList>
            <person name="Amselem J."/>
            <person name="Cuomo C.A."/>
            <person name="van Kan J.A."/>
            <person name="Viaud M."/>
            <person name="Benito E.P."/>
            <person name="Couloux A."/>
            <person name="Coutinho P.M."/>
            <person name="de Vries R.P."/>
            <person name="Dyer P.S."/>
            <person name="Fillinger S."/>
            <person name="Fournier E."/>
            <person name="Gout L."/>
            <person name="Hahn M."/>
            <person name="Kohn L."/>
            <person name="Lapalu N."/>
            <person name="Plummer K.M."/>
            <person name="Pradier J.M."/>
            <person name="Quevillon E."/>
            <person name="Sharon A."/>
            <person name="Simon A."/>
            <person name="ten Have A."/>
            <person name="Tudzynski B."/>
            <person name="Tudzynski P."/>
            <person name="Wincker P."/>
            <person name="Andrew M."/>
            <person name="Anthouard V."/>
            <person name="Beever R.E."/>
            <person name="Beffa R."/>
            <person name="Benoit I."/>
            <person name="Bouzid O."/>
            <person name="Brault B."/>
            <person name="Chen Z."/>
            <person name="Choquer M."/>
            <person name="Collemare J."/>
            <person name="Cotton P."/>
            <person name="Danchin E.G."/>
            <person name="Da Silva C."/>
            <person name="Gautier A."/>
            <person name="Giraud C."/>
            <person name="Giraud T."/>
            <person name="Gonzalez C."/>
            <person name="Grossetete S."/>
            <person name="Guldener U."/>
            <person name="Henrissat B."/>
            <person name="Howlett B.J."/>
            <person name="Kodira C."/>
            <person name="Kretschmer M."/>
            <person name="Lappartient A."/>
            <person name="Leroch M."/>
            <person name="Levis C."/>
            <person name="Mauceli E."/>
            <person name="Neuveglise C."/>
            <person name="Oeser B."/>
            <person name="Pearson M."/>
            <person name="Poulain J."/>
            <person name="Poussereau N."/>
            <person name="Quesneville H."/>
            <person name="Rascle C."/>
            <person name="Schumacher J."/>
            <person name="Segurens B."/>
            <person name="Sexton A."/>
            <person name="Silva E."/>
            <person name="Sirven C."/>
            <person name="Soanes D.M."/>
            <person name="Talbot N.J."/>
            <person name="Templeton M."/>
            <person name="Yandava C."/>
            <person name="Yarden O."/>
            <person name="Zeng Q."/>
            <person name="Rollins J.A."/>
            <person name="Lebrun M.H."/>
            <person name="Dickman M."/>
        </authorList>
    </citation>
    <scope>NUCLEOTIDE SEQUENCE [LARGE SCALE GENOMIC DNA]</scope>
    <source>
        <strain evidence="2">ATCC 18683 / 1980 / Ss-1</strain>
    </source>
</reference>
<dbReference type="KEGG" id="ssl:SS1G_01794"/>
<name>A7E916_SCLS1</name>
<protein>
    <submittedName>
        <fullName evidence="1">Uncharacterized protein</fullName>
    </submittedName>
</protein>
<evidence type="ECO:0000313" key="2">
    <source>
        <dbReference type="Proteomes" id="UP000001312"/>
    </source>
</evidence>
<dbReference type="Proteomes" id="UP000001312">
    <property type="component" value="Unassembled WGS sequence"/>
</dbReference>
<proteinExistence type="predicted"/>
<keyword evidence="2" id="KW-1185">Reference proteome</keyword>
<organism evidence="1 2">
    <name type="scientific">Sclerotinia sclerotiorum (strain ATCC 18683 / 1980 / Ss-1)</name>
    <name type="common">White mold</name>
    <name type="synonym">Whetzelinia sclerotiorum</name>
    <dbReference type="NCBI Taxonomy" id="665079"/>
    <lineage>
        <taxon>Eukaryota</taxon>
        <taxon>Fungi</taxon>
        <taxon>Dikarya</taxon>
        <taxon>Ascomycota</taxon>
        <taxon>Pezizomycotina</taxon>
        <taxon>Leotiomycetes</taxon>
        <taxon>Helotiales</taxon>
        <taxon>Sclerotiniaceae</taxon>
        <taxon>Sclerotinia</taxon>
    </lineage>
</organism>
<sequence>MANLRAPALRKEEKAFVAQIEDSYGQTISLREPLKNGLITLFIAPTDISNTEVERFSGCIKACGLCGGLVMEF</sequence>
<dbReference type="RefSeq" id="XP_001597600.1">
    <property type="nucleotide sequence ID" value="XM_001597550.1"/>
</dbReference>
<dbReference type="AlphaFoldDB" id="A7E916"/>
<dbReference type="EMBL" id="CH476622">
    <property type="protein sequence ID" value="EDN96868.1"/>
    <property type="molecule type" value="Genomic_DNA"/>
</dbReference>
<gene>
    <name evidence="1" type="ORF">SS1G_01794</name>
</gene>
<dbReference type="HOGENOM" id="CLU_2706325_0_0_1"/>
<evidence type="ECO:0000313" key="1">
    <source>
        <dbReference type="EMBL" id="EDN96868.1"/>
    </source>
</evidence>
<dbReference type="GeneID" id="5493920"/>